<sequence>MPKPESITMTMRELDRCKVIEAVVDDGLMVWCAAEKLGISKRQVERLVQRCLGELVQIDGSDHAWFEDRAPDAAIRQGDVPAGQIQAH</sequence>
<dbReference type="EMBL" id="LN899819">
    <property type="protein sequence ID" value="CUV13356.1"/>
    <property type="molecule type" value="Genomic_DNA"/>
</dbReference>
<dbReference type="PATRIC" id="fig|305.106.peg.120"/>
<organism evidence="1">
    <name type="scientific">Ralstonia solanacearum</name>
    <name type="common">Pseudomonas solanacearum</name>
    <dbReference type="NCBI Taxonomy" id="305"/>
    <lineage>
        <taxon>Bacteria</taxon>
        <taxon>Pseudomonadati</taxon>
        <taxon>Pseudomonadota</taxon>
        <taxon>Betaproteobacteria</taxon>
        <taxon>Burkholderiales</taxon>
        <taxon>Burkholderiaceae</taxon>
        <taxon>Ralstonia</taxon>
        <taxon>Ralstonia solanacearum species complex</taxon>
    </lineage>
</organism>
<reference evidence="1" key="1">
    <citation type="submission" date="2015-10" db="EMBL/GenBank/DDBJ databases">
        <authorList>
            <person name="Gilbert D.G."/>
        </authorList>
    </citation>
    <scope>NUCLEOTIDE SEQUENCE</scope>
    <source>
        <strain evidence="1">Phyl III-seqv23</strain>
    </source>
</reference>
<gene>
    <name evidence="1" type="ORF">RUN39_v1_570059</name>
</gene>
<name>A0A0S4TTN5_RALSL</name>
<evidence type="ECO:0000313" key="1">
    <source>
        <dbReference type="EMBL" id="CUV13356.1"/>
    </source>
</evidence>
<dbReference type="AlphaFoldDB" id="A0A0S4TTN5"/>
<protein>
    <submittedName>
        <fullName evidence="1">Uncharacterized protein</fullName>
    </submittedName>
</protein>
<proteinExistence type="predicted"/>
<accession>A0A0S4TTN5</accession>